<dbReference type="InterPro" id="IPR006702">
    <property type="entry name" value="CASP_dom"/>
</dbReference>
<evidence type="ECO:0000256" key="1">
    <source>
        <dbReference type="ARBA" id="ARBA00004651"/>
    </source>
</evidence>
<dbReference type="AlphaFoldDB" id="A0A1D1XVF0"/>
<keyword evidence="7 8" id="KW-0472">Membrane</keyword>
<evidence type="ECO:0000256" key="5">
    <source>
        <dbReference type="ARBA" id="ARBA00022692"/>
    </source>
</evidence>
<comment type="caution">
    <text evidence="8">Lacks conserved residue(s) required for the propagation of feature annotation.</text>
</comment>
<protein>
    <recommendedName>
        <fullName evidence="8">CASP-like protein</fullName>
    </recommendedName>
</protein>
<dbReference type="GO" id="GO:0005886">
    <property type="term" value="C:plasma membrane"/>
    <property type="evidence" value="ECO:0007669"/>
    <property type="project" value="UniProtKB-SubCell"/>
</dbReference>
<keyword evidence="5 8" id="KW-0812">Transmembrane</keyword>
<feature type="transmembrane region" description="Helical" evidence="8">
    <location>
        <begin position="130"/>
        <end position="151"/>
    </location>
</feature>
<dbReference type="PANTHER" id="PTHR36488:SF8">
    <property type="entry name" value="CASP-LIKE PROTEIN 1U1"/>
    <property type="match status" value="1"/>
</dbReference>
<feature type="transmembrane region" description="Helical" evidence="8">
    <location>
        <begin position="54"/>
        <end position="72"/>
    </location>
</feature>
<evidence type="ECO:0000256" key="6">
    <source>
        <dbReference type="ARBA" id="ARBA00022989"/>
    </source>
</evidence>
<keyword evidence="6 8" id="KW-1133">Transmembrane helix</keyword>
<gene>
    <name evidence="11" type="primary">RCOM_1174750</name>
    <name evidence="11" type="ORF">g.9013</name>
</gene>
<accession>A0A1D1XVF0</accession>
<keyword evidence="9" id="KW-0732">Signal</keyword>
<reference evidence="11" key="1">
    <citation type="submission" date="2015-07" db="EMBL/GenBank/DDBJ databases">
        <title>Transcriptome Assembly of Anthurium amnicola.</title>
        <authorList>
            <person name="Suzuki J."/>
        </authorList>
    </citation>
    <scope>NUCLEOTIDE SEQUENCE</scope>
</reference>
<evidence type="ECO:0000256" key="8">
    <source>
        <dbReference type="RuleBase" id="RU361233"/>
    </source>
</evidence>
<evidence type="ECO:0000256" key="4">
    <source>
        <dbReference type="ARBA" id="ARBA00022475"/>
    </source>
</evidence>
<evidence type="ECO:0000313" key="11">
    <source>
        <dbReference type="EMBL" id="JAT46357.1"/>
    </source>
</evidence>
<comment type="subcellular location">
    <subcellularLocation>
        <location evidence="1 8">Cell membrane</location>
        <topology evidence="1 8">Multi-pass membrane protein</topology>
    </subcellularLocation>
</comment>
<dbReference type="EMBL" id="GDJX01021579">
    <property type="protein sequence ID" value="JAT46357.1"/>
    <property type="molecule type" value="Transcribed_RNA"/>
</dbReference>
<name>A0A1D1XVF0_9ARAE</name>
<dbReference type="Pfam" id="PF04535">
    <property type="entry name" value="CASP_dom"/>
    <property type="match status" value="1"/>
</dbReference>
<evidence type="ECO:0000256" key="3">
    <source>
        <dbReference type="ARBA" id="ARBA00011489"/>
    </source>
</evidence>
<sequence>MAKPRNVFLVMLRILALAATLSSALVMATSHQTTTIFNLTLEAKFQYMPAFKVLVYVNSAVTVYSLLVLFIPPTSSLSRIVVPLDALIAMLLTGTLAAAASVSYTGKKGNPHAGWLPICDQVSDFCNQVMGSLVCAFVGVLVYTSLLLYTIQTVINPLLV</sequence>
<evidence type="ECO:0000259" key="10">
    <source>
        <dbReference type="Pfam" id="PF04535"/>
    </source>
</evidence>
<comment type="subunit">
    <text evidence="3 8">Homodimer and heterodimers.</text>
</comment>
<comment type="similarity">
    <text evidence="2 8">Belongs to the Casparian strip membrane proteins (CASP) family.</text>
</comment>
<dbReference type="PANTHER" id="PTHR36488">
    <property type="entry name" value="CASP-LIKE PROTEIN 1U1"/>
    <property type="match status" value="1"/>
</dbReference>
<dbReference type="InterPro" id="IPR044173">
    <property type="entry name" value="CASPL"/>
</dbReference>
<evidence type="ECO:0000256" key="9">
    <source>
        <dbReference type="SAM" id="SignalP"/>
    </source>
</evidence>
<evidence type="ECO:0000256" key="2">
    <source>
        <dbReference type="ARBA" id="ARBA00007651"/>
    </source>
</evidence>
<feature type="transmembrane region" description="Helical" evidence="8">
    <location>
        <begin position="84"/>
        <end position="104"/>
    </location>
</feature>
<dbReference type="InterPro" id="IPR006459">
    <property type="entry name" value="CASP/CASPL"/>
</dbReference>
<feature type="signal peptide" evidence="9">
    <location>
        <begin position="1"/>
        <end position="24"/>
    </location>
</feature>
<feature type="domain" description="Casparian strip membrane protein" evidence="10">
    <location>
        <begin position="4"/>
        <end position="141"/>
    </location>
</feature>
<feature type="chain" id="PRO_5008899739" description="CASP-like protein" evidence="9">
    <location>
        <begin position="25"/>
        <end position="160"/>
    </location>
</feature>
<keyword evidence="4 8" id="KW-1003">Cell membrane</keyword>
<organism evidence="11">
    <name type="scientific">Anthurium amnicola</name>
    <dbReference type="NCBI Taxonomy" id="1678845"/>
    <lineage>
        <taxon>Eukaryota</taxon>
        <taxon>Viridiplantae</taxon>
        <taxon>Streptophyta</taxon>
        <taxon>Embryophyta</taxon>
        <taxon>Tracheophyta</taxon>
        <taxon>Spermatophyta</taxon>
        <taxon>Magnoliopsida</taxon>
        <taxon>Liliopsida</taxon>
        <taxon>Araceae</taxon>
        <taxon>Pothoideae</taxon>
        <taxon>Potheae</taxon>
        <taxon>Anthurium</taxon>
    </lineage>
</organism>
<dbReference type="NCBIfam" id="TIGR01569">
    <property type="entry name" value="A_tha_TIGR01569"/>
    <property type="match status" value="1"/>
</dbReference>
<evidence type="ECO:0000256" key="7">
    <source>
        <dbReference type="ARBA" id="ARBA00023136"/>
    </source>
</evidence>
<proteinExistence type="inferred from homology"/>